<accession>A0A0D0BW50</accession>
<dbReference type="AlphaFoldDB" id="A0A0D0BW50"/>
<dbReference type="EMBL" id="KN835150">
    <property type="protein sequence ID" value="KIK47173.1"/>
    <property type="molecule type" value="Genomic_DNA"/>
</dbReference>
<organism evidence="2 3">
    <name type="scientific">Suillus luteus UH-Slu-Lm8-n1</name>
    <dbReference type="NCBI Taxonomy" id="930992"/>
    <lineage>
        <taxon>Eukaryota</taxon>
        <taxon>Fungi</taxon>
        <taxon>Dikarya</taxon>
        <taxon>Basidiomycota</taxon>
        <taxon>Agaricomycotina</taxon>
        <taxon>Agaricomycetes</taxon>
        <taxon>Agaricomycetidae</taxon>
        <taxon>Boletales</taxon>
        <taxon>Suillineae</taxon>
        <taxon>Suillaceae</taxon>
        <taxon>Suillus</taxon>
    </lineage>
</organism>
<feature type="region of interest" description="Disordered" evidence="1">
    <location>
        <begin position="798"/>
        <end position="819"/>
    </location>
</feature>
<feature type="region of interest" description="Disordered" evidence="1">
    <location>
        <begin position="704"/>
        <end position="724"/>
    </location>
</feature>
<dbReference type="STRING" id="930992.A0A0D0BW50"/>
<feature type="region of interest" description="Disordered" evidence="1">
    <location>
        <begin position="60"/>
        <end position="86"/>
    </location>
</feature>
<evidence type="ECO:0000313" key="3">
    <source>
        <dbReference type="Proteomes" id="UP000054485"/>
    </source>
</evidence>
<evidence type="ECO:0000313" key="2">
    <source>
        <dbReference type="EMBL" id="KIK47173.1"/>
    </source>
</evidence>
<feature type="compositionally biased region" description="Polar residues" evidence="1">
    <location>
        <begin position="74"/>
        <end position="84"/>
    </location>
</feature>
<name>A0A0D0BW50_9AGAM</name>
<dbReference type="InterPro" id="IPR041078">
    <property type="entry name" value="Plavaka"/>
</dbReference>
<feature type="compositionally biased region" description="Basic and acidic residues" evidence="1">
    <location>
        <begin position="60"/>
        <end position="73"/>
    </location>
</feature>
<keyword evidence="3" id="KW-1185">Reference proteome</keyword>
<protein>
    <submittedName>
        <fullName evidence="2">Uncharacterized protein</fullName>
    </submittedName>
</protein>
<reference evidence="2 3" key="1">
    <citation type="submission" date="2014-04" db="EMBL/GenBank/DDBJ databases">
        <authorList>
            <consortium name="DOE Joint Genome Institute"/>
            <person name="Kuo A."/>
            <person name="Ruytinx J."/>
            <person name="Rineau F."/>
            <person name="Colpaert J."/>
            <person name="Kohler A."/>
            <person name="Nagy L.G."/>
            <person name="Floudas D."/>
            <person name="Copeland A."/>
            <person name="Barry K.W."/>
            <person name="Cichocki N."/>
            <person name="Veneault-Fourrey C."/>
            <person name="LaButti K."/>
            <person name="Lindquist E.A."/>
            <person name="Lipzen A."/>
            <person name="Lundell T."/>
            <person name="Morin E."/>
            <person name="Murat C."/>
            <person name="Sun H."/>
            <person name="Tunlid A."/>
            <person name="Henrissat B."/>
            <person name="Grigoriev I.V."/>
            <person name="Hibbett D.S."/>
            <person name="Martin F."/>
            <person name="Nordberg H.P."/>
            <person name="Cantor M.N."/>
            <person name="Hua S.X."/>
        </authorList>
    </citation>
    <scope>NUCLEOTIDE SEQUENCE [LARGE SCALE GENOMIC DNA]</scope>
    <source>
        <strain evidence="2 3">UH-Slu-Lm8-n1</strain>
    </source>
</reference>
<dbReference type="Proteomes" id="UP000054485">
    <property type="component" value="Unassembled WGS sequence"/>
</dbReference>
<feature type="compositionally biased region" description="Basic and acidic residues" evidence="1">
    <location>
        <begin position="16"/>
        <end position="27"/>
    </location>
</feature>
<dbReference type="HOGENOM" id="CLU_002498_0_1_1"/>
<dbReference type="Pfam" id="PF18759">
    <property type="entry name" value="Plavaka"/>
    <property type="match status" value="1"/>
</dbReference>
<dbReference type="OrthoDB" id="2672259at2759"/>
<evidence type="ECO:0000256" key="1">
    <source>
        <dbReference type="SAM" id="MobiDB-lite"/>
    </source>
</evidence>
<feature type="region of interest" description="Disordered" evidence="1">
    <location>
        <begin position="1100"/>
        <end position="1155"/>
    </location>
</feature>
<sequence>MSMAGDSCNTSSLLESQHHPEAEKERGNELDVEMGSNLGNLWDFSSPDERALPHRRIPRSLDRIEPSHDDLNHSDNTNASSTEVASVPARSRIKRVLLLLRDTLQTSFSSVGLCRLYPRRPSFEPDRFVPSSLLAKTAPMAVEGADPAPNVFAPPFPFPNMTIYRLMSWMNSGGHLLSESKVSHLVKDVILADDFDREHLQNFSVRRSLRELDKDDQGRRVTFPDDWIETSVTIDIPTKSKEGNPQPYTIDGFHYRPFVEVIRAAFADVQARAFHLLPFQRLWKDPLDGHQERIFDELYTSDAWLEAQDKLPKEPGCSLERVIVGLMPFSDATHLANFGTAKAWPLYMYFGNLTKYARSSPGSGACHLVGFLPSLPDSVKDIISTLSGISKTGMASIHAHCRRELFHSCWSIMLDEDFVSAYRHGIVLKCADGIARRVFPRIFTYSADYPEKVLIATIKDMGLCPCPRCFTPKNMFNTLGLAGDMKRRLINLRSYTMTKVVEARNFIYKCGNTVGGVKVEHCLGEGSWVPIINQFAAKLGPLGLDPFRMLVVDFMHECELGTWKALFTHLLRLLHALPRGSELVASLDSRFRQVPTFGNGIIRKFSNNTSEMKRLAARDFEDILQCAIPVFEGLFPADHDVLVQSLLYRFAQWHALAKLRLHSESTVNLLGETFKKLSQKLRKFRNFTCAAFKTLELPREAAARQQKAAKHSETNGVPPESNGARIKTFNLGTYKFHAMGDYPTTIRLFGTTDSFTTQIGELAHRALKAFYPLTSKIDTPRQLAKHERRRRVLRRVAEVGIPSGSQPQADGPPSTASEQHHCIATNRNNAVNLFAFLREHDGDPAVKNFLPRLKDHILYRLRKLDIGYCDHTFTDAERSSIIIPNNTIYSVQTMQVHFTTYDLRREYDTINPRTHGDVMVLSGETTPRHPYWYARVLGIFHMEVWVAGDQPVKQHIEVLWVRWLAILQSHRTGMNHGRLPKIAFVEESDLDAFGFLDPGQVIRGAHLIPAFSSGRGTSSLRYGKSLARPGGELDDWEEHYVGIFVDRDMFMRYTHLGVGHSAMLRKVVRDCSESVTVARSNVMNDEDLDEVVSDAEGFDECDNDQEVSEEECDHDSDDALDSESSDDDVGDNHDDSDDVEGYEDAADEEFDDLSF</sequence>
<gene>
    <name evidence="2" type="ORF">CY34DRAFT_9196</name>
</gene>
<reference evidence="3" key="2">
    <citation type="submission" date="2015-01" db="EMBL/GenBank/DDBJ databases">
        <title>Evolutionary Origins and Diversification of the Mycorrhizal Mutualists.</title>
        <authorList>
            <consortium name="DOE Joint Genome Institute"/>
            <consortium name="Mycorrhizal Genomics Consortium"/>
            <person name="Kohler A."/>
            <person name="Kuo A."/>
            <person name="Nagy L.G."/>
            <person name="Floudas D."/>
            <person name="Copeland A."/>
            <person name="Barry K.W."/>
            <person name="Cichocki N."/>
            <person name="Veneault-Fourrey C."/>
            <person name="LaButti K."/>
            <person name="Lindquist E.A."/>
            <person name="Lipzen A."/>
            <person name="Lundell T."/>
            <person name="Morin E."/>
            <person name="Murat C."/>
            <person name="Riley R."/>
            <person name="Ohm R."/>
            <person name="Sun H."/>
            <person name="Tunlid A."/>
            <person name="Henrissat B."/>
            <person name="Grigoriev I.V."/>
            <person name="Hibbett D.S."/>
            <person name="Martin F."/>
        </authorList>
    </citation>
    <scope>NUCLEOTIDE SEQUENCE [LARGE SCALE GENOMIC DNA]</scope>
    <source>
        <strain evidence="3">UH-Slu-Lm8-n1</strain>
    </source>
</reference>
<dbReference type="InParanoid" id="A0A0D0BW50"/>
<proteinExistence type="predicted"/>
<feature type="region of interest" description="Disordered" evidence="1">
    <location>
        <begin position="1"/>
        <end position="27"/>
    </location>
</feature>